<gene>
    <name evidence="2" type="ORF">N7449_008506</name>
</gene>
<organism evidence="2 3">
    <name type="scientific">Penicillium cf. viridicatum</name>
    <dbReference type="NCBI Taxonomy" id="2972119"/>
    <lineage>
        <taxon>Eukaryota</taxon>
        <taxon>Fungi</taxon>
        <taxon>Dikarya</taxon>
        <taxon>Ascomycota</taxon>
        <taxon>Pezizomycotina</taxon>
        <taxon>Eurotiomycetes</taxon>
        <taxon>Eurotiomycetidae</taxon>
        <taxon>Eurotiales</taxon>
        <taxon>Aspergillaceae</taxon>
        <taxon>Penicillium</taxon>
    </lineage>
</organism>
<dbReference type="EMBL" id="JAPQKQ010000006">
    <property type="protein sequence ID" value="KAJ5192364.1"/>
    <property type="molecule type" value="Genomic_DNA"/>
</dbReference>
<evidence type="ECO:0000256" key="1">
    <source>
        <dbReference type="SAM" id="MobiDB-lite"/>
    </source>
</evidence>
<feature type="region of interest" description="Disordered" evidence="1">
    <location>
        <begin position="19"/>
        <end position="59"/>
    </location>
</feature>
<keyword evidence="3" id="KW-1185">Reference proteome</keyword>
<proteinExistence type="predicted"/>
<evidence type="ECO:0000313" key="3">
    <source>
        <dbReference type="Proteomes" id="UP001150942"/>
    </source>
</evidence>
<dbReference type="OrthoDB" id="3801254at2759"/>
<evidence type="ECO:0000313" key="2">
    <source>
        <dbReference type="EMBL" id="KAJ5192364.1"/>
    </source>
</evidence>
<reference evidence="2" key="1">
    <citation type="submission" date="2022-11" db="EMBL/GenBank/DDBJ databases">
        <authorList>
            <person name="Petersen C."/>
        </authorList>
    </citation>
    <scope>NUCLEOTIDE SEQUENCE</scope>
    <source>
        <strain evidence="2">IBT 20477</strain>
    </source>
</reference>
<protein>
    <submittedName>
        <fullName evidence="2">Uncharacterized protein</fullName>
    </submittedName>
</protein>
<name>A0A9W9J9M0_9EURO</name>
<sequence>MPKELKSIQSDVNLCHESQQGKALLQRKSAAEQQMDQDPHAARPQIYADDGMTPLADTV</sequence>
<dbReference type="AlphaFoldDB" id="A0A9W9J9M0"/>
<dbReference type="Proteomes" id="UP001150942">
    <property type="component" value="Unassembled WGS sequence"/>
</dbReference>
<accession>A0A9W9J9M0</accession>
<comment type="caution">
    <text evidence="2">The sequence shown here is derived from an EMBL/GenBank/DDBJ whole genome shotgun (WGS) entry which is preliminary data.</text>
</comment>
<reference evidence="2" key="2">
    <citation type="journal article" date="2023" name="IMA Fungus">
        <title>Comparative genomic study of the Penicillium genus elucidates a diverse pangenome and 15 lateral gene transfer events.</title>
        <authorList>
            <person name="Petersen C."/>
            <person name="Sorensen T."/>
            <person name="Nielsen M.R."/>
            <person name="Sondergaard T.E."/>
            <person name="Sorensen J.L."/>
            <person name="Fitzpatrick D.A."/>
            <person name="Frisvad J.C."/>
            <person name="Nielsen K.L."/>
        </authorList>
    </citation>
    <scope>NUCLEOTIDE SEQUENCE</scope>
    <source>
        <strain evidence="2">IBT 20477</strain>
    </source>
</reference>